<evidence type="ECO:0000313" key="14">
    <source>
        <dbReference type="Proteomes" id="UP000824145"/>
    </source>
</evidence>
<feature type="domain" description="1-deoxy-D-xylulose 5-phosphate reductoisomerase C-terminal" evidence="11">
    <location>
        <begin position="140"/>
        <end position="221"/>
    </location>
</feature>
<evidence type="ECO:0000256" key="7">
    <source>
        <dbReference type="ARBA" id="ARBA00023229"/>
    </source>
</evidence>
<accession>A0A9D1ML60</accession>
<dbReference type="Pfam" id="PF08436">
    <property type="entry name" value="DXP_redisom_C"/>
    <property type="match status" value="1"/>
</dbReference>
<dbReference type="SUPFAM" id="SSF55347">
    <property type="entry name" value="Glyceraldehyde-3-phosphate dehydrogenase-like, C-terminal domain"/>
    <property type="match status" value="1"/>
</dbReference>
<protein>
    <recommendedName>
        <fullName evidence="9">1-deoxy-D-xylulose 5-phosphate reductoisomerase</fullName>
        <shortName evidence="9">DXP reductoisomerase</shortName>
        <ecNumber evidence="9">1.1.1.267</ecNumber>
    </recommendedName>
    <alternativeName>
        <fullName evidence="9">1-deoxyxylulose-5-phosphate reductoisomerase</fullName>
    </alternativeName>
    <alternativeName>
        <fullName evidence="9">2-C-methyl-D-erythritol 4-phosphate synthase</fullName>
    </alternativeName>
</protein>
<dbReference type="Gene3D" id="1.10.1740.10">
    <property type="match status" value="1"/>
</dbReference>
<dbReference type="EC" id="1.1.1.267" evidence="9"/>
<dbReference type="HAMAP" id="MF_00183">
    <property type="entry name" value="DXP_reductoisom"/>
    <property type="match status" value="1"/>
</dbReference>
<dbReference type="Pfam" id="PF13288">
    <property type="entry name" value="DXPR_C"/>
    <property type="match status" value="1"/>
</dbReference>
<sequence length="378" mass="40974">MKEIIILGSTGSIGTQTLDVIAAYPDKYRVKALVCAKNIRLLKEQIELFRPEFVAVEDVERARELAALTSVPVLAGREGVLEAAGVKADVTLNALVGIGGLEPTLAAINAGNDIALANKETLVTGGETVMRAAAEKKVAMLPVDSEHSAIWQCLKGEKQCKELILTASGGAFRGYSKEQLKEVSAAQALKHPTWNMGVKVTIDSATLMNKGFEVIEAMHLFSMPPSRIKVLVHRQSIVHSLVKFTDGSILAQLGYPDMKLPIQVALSYPERGNIEFSPTDLTAQPLTFEEPDTEAFPCLKIAVECAKAGGAAPVILNAADEVLVDYFYRGLIKFYDVPYYISKAVDELSGVDFDGSPEAIRSTDARCRKYLDGCLSRR</sequence>
<dbReference type="Pfam" id="PF02670">
    <property type="entry name" value="DXP_reductoisom"/>
    <property type="match status" value="1"/>
</dbReference>
<evidence type="ECO:0000313" key="13">
    <source>
        <dbReference type="EMBL" id="HIU62176.1"/>
    </source>
</evidence>
<reference evidence="13" key="2">
    <citation type="journal article" date="2021" name="PeerJ">
        <title>Extensive microbial diversity within the chicken gut microbiome revealed by metagenomics and culture.</title>
        <authorList>
            <person name="Gilroy R."/>
            <person name="Ravi A."/>
            <person name="Getino M."/>
            <person name="Pursley I."/>
            <person name="Horton D.L."/>
            <person name="Alikhan N.F."/>
            <person name="Baker D."/>
            <person name="Gharbi K."/>
            <person name="Hall N."/>
            <person name="Watson M."/>
            <person name="Adriaenssens E.M."/>
            <person name="Foster-Nyarko E."/>
            <person name="Jarju S."/>
            <person name="Secka A."/>
            <person name="Antonio M."/>
            <person name="Oren A."/>
            <person name="Chaudhuri R.R."/>
            <person name="La Ragione R."/>
            <person name="Hildebrand F."/>
            <person name="Pallen M.J."/>
        </authorList>
    </citation>
    <scope>NUCLEOTIDE SEQUENCE</scope>
    <source>
        <strain evidence="13">9366</strain>
    </source>
</reference>
<comment type="function">
    <text evidence="9">Catalyzes the NADPH-dependent rearrangement and reduction of 1-deoxy-D-xylulose-5-phosphate (DXP) to 2-C-methyl-D-erythritol 4-phosphate (MEP).</text>
</comment>
<keyword evidence="7 9" id="KW-0414">Isoprene biosynthesis</keyword>
<feature type="binding site" evidence="9">
    <location>
        <position position="191"/>
    </location>
    <ligand>
        <name>1-deoxy-D-xylulose 5-phosphate</name>
        <dbReference type="ChEBI" id="CHEBI:57792"/>
    </ligand>
</feature>
<evidence type="ECO:0000256" key="3">
    <source>
        <dbReference type="ARBA" id="ARBA00022723"/>
    </source>
</evidence>
<evidence type="ECO:0000256" key="9">
    <source>
        <dbReference type="HAMAP-Rule" id="MF_00183"/>
    </source>
</evidence>
<dbReference type="InterPro" id="IPR036169">
    <property type="entry name" value="DXPR_C_sf"/>
</dbReference>
<dbReference type="GO" id="GO:0030145">
    <property type="term" value="F:manganese ion binding"/>
    <property type="evidence" value="ECO:0007669"/>
    <property type="project" value="TreeGrafter"/>
</dbReference>
<name>A0A9D1ML60_9FIRM</name>
<dbReference type="InterPro" id="IPR013644">
    <property type="entry name" value="DXP_reductoisomerase_C"/>
</dbReference>
<dbReference type="PIRSF" id="PIRSF006205">
    <property type="entry name" value="Dxp_reductismrs"/>
    <property type="match status" value="1"/>
</dbReference>
<dbReference type="GO" id="GO:0030604">
    <property type="term" value="F:1-deoxy-D-xylulose-5-phosphate reductoisomerase activity"/>
    <property type="evidence" value="ECO:0007669"/>
    <property type="project" value="UniProtKB-UniRule"/>
</dbReference>
<keyword evidence="6 9" id="KW-0464">Manganese</keyword>
<dbReference type="GO" id="GO:0070402">
    <property type="term" value="F:NADPH binding"/>
    <property type="evidence" value="ECO:0007669"/>
    <property type="project" value="InterPro"/>
</dbReference>
<dbReference type="InterPro" id="IPR003821">
    <property type="entry name" value="DXP_reductoisomerase"/>
</dbReference>
<dbReference type="InterPro" id="IPR026877">
    <property type="entry name" value="DXPR_C"/>
</dbReference>
<dbReference type="InterPro" id="IPR036291">
    <property type="entry name" value="NAD(P)-bd_dom_sf"/>
</dbReference>
<feature type="binding site" evidence="9">
    <location>
        <position position="213"/>
    </location>
    <ligand>
        <name>1-deoxy-D-xylulose 5-phosphate</name>
        <dbReference type="ChEBI" id="CHEBI:57792"/>
    </ligand>
</feature>
<feature type="binding site" evidence="9">
    <location>
        <position position="37"/>
    </location>
    <ligand>
        <name>NADPH</name>
        <dbReference type="ChEBI" id="CHEBI:57783"/>
    </ligand>
</feature>
<evidence type="ECO:0000259" key="10">
    <source>
        <dbReference type="Pfam" id="PF02670"/>
    </source>
</evidence>
<dbReference type="GO" id="GO:0051484">
    <property type="term" value="P:isopentenyl diphosphate biosynthetic process, methylerythritol 4-phosphate pathway involved in terpenoid biosynthetic process"/>
    <property type="evidence" value="ECO:0007669"/>
    <property type="project" value="TreeGrafter"/>
</dbReference>
<feature type="binding site" evidence="9">
    <location>
        <position position="11"/>
    </location>
    <ligand>
        <name>NADPH</name>
        <dbReference type="ChEBI" id="CHEBI:57783"/>
    </ligand>
</feature>
<organism evidence="13 14">
    <name type="scientific">Candidatus Caccalectryoclostridium excrementigallinarum</name>
    <dbReference type="NCBI Taxonomy" id="2840710"/>
    <lineage>
        <taxon>Bacteria</taxon>
        <taxon>Bacillati</taxon>
        <taxon>Bacillota</taxon>
        <taxon>Clostridia</taxon>
        <taxon>Christensenellales</taxon>
        <taxon>Christensenellaceae</taxon>
        <taxon>Christensenellaceae incertae sedis</taxon>
        <taxon>Candidatus Caccalectryoclostridium</taxon>
    </lineage>
</organism>
<feature type="domain" description="1-deoxy-D-xylulose 5-phosphate reductoisomerase N-terminal" evidence="10">
    <location>
        <begin position="4"/>
        <end position="126"/>
    </location>
</feature>
<feature type="binding site" evidence="9">
    <location>
        <position position="38"/>
    </location>
    <ligand>
        <name>NADPH</name>
        <dbReference type="ChEBI" id="CHEBI:57783"/>
    </ligand>
</feature>
<comment type="pathway">
    <text evidence="1 9">Isoprenoid biosynthesis; isopentenyl diphosphate biosynthesis via DXP pathway; isopentenyl diphosphate from 1-deoxy-D-xylulose 5-phosphate: step 1/6.</text>
</comment>
<feature type="binding site" evidence="9">
    <location>
        <position position="210"/>
    </location>
    <ligand>
        <name>1-deoxy-D-xylulose 5-phosphate</name>
        <dbReference type="ChEBI" id="CHEBI:57792"/>
    </ligand>
</feature>
<dbReference type="Proteomes" id="UP000824145">
    <property type="component" value="Unassembled WGS sequence"/>
</dbReference>
<feature type="binding site" evidence="9">
    <location>
        <position position="145"/>
    </location>
    <ligand>
        <name>1-deoxy-D-xylulose 5-phosphate</name>
        <dbReference type="ChEBI" id="CHEBI:57792"/>
    </ligand>
</feature>
<reference evidence="13" key="1">
    <citation type="submission" date="2020-10" db="EMBL/GenBank/DDBJ databases">
        <authorList>
            <person name="Gilroy R."/>
        </authorList>
    </citation>
    <scope>NUCLEOTIDE SEQUENCE</scope>
    <source>
        <strain evidence="13">9366</strain>
    </source>
</reference>
<evidence type="ECO:0000259" key="11">
    <source>
        <dbReference type="Pfam" id="PF08436"/>
    </source>
</evidence>
<feature type="binding site" evidence="9">
    <location>
        <position position="197"/>
    </location>
    <ligand>
        <name>NADPH</name>
        <dbReference type="ChEBI" id="CHEBI:57783"/>
    </ligand>
</feature>
<dbReference type="Gene3D" id="3.40.50.720">
    <property type="entry name" value="NAD(P)-binding Rossmann-like Domain"/>
    <property type="match status" value="1"/>
</dbReference>
<feature type="binding site" evidence="9">
    <location>
        <position position="144"/>
    </location>
    <ligand>
        <name>Mn(2+)</name>
        <dbReference type="ChEBI" id="CHEBI:29035"/>
    </ligand>
</feature>
<feature type="binding site" evidence="9">
    <location>
        <position position="12"/>
    </location>
    <ligand>
        <name>NADPH</name>
        <dbReference type="ChEBI" id="CHEBI:57783"/>
    </ligand>
</feature>
<keyword evidence="3 9" id="KW-0479">Metal-binding</keyword>
<evidence type="ECO:0000256" key="5">
    <source>
        <dbReference type="ARBA" id="ARBA00023002"/>
    </source>
</evidence>
<dbReference type="SUPFAM" id="SSF51735">
    <property type="entry name" value="NAD(P)-binding Rossmann-fold domains"/>
    <property type="match status" value="1"/>
</dbReference>
<feature type="binding site" evidence="9">
    <location>
        <position position="204"/>
    </location>
    <ligand>
        <name>1-deoxy-D-xylulose 5-phosphate</name>
        <dbReference type="ChEBI" id="CHEBI:57792"/>
    </ligand>
</feature>
<comment type="catalytic activity">
    <reaction evidence="8">
        <text>2-C-methyl-D-erythritol 4-phosphate + NADP(+) = 1-deoxy-D-xylulose 5-phosphate + NADPH + H(+)</text>
        <dbReference type="Rhea" id="RHEA:13717"/>
        <dbReference type="ChEBI" id="CHEBI:15378"/>
        <dbReference type="ChEBI" id="CHEBI:57783"/>
        <dbReference type="ChEBI" id="CHEBI:57792"/>
        <dbReference type="ChEBI" id="CHEBI:58262"/>
        <dbReference type="ChEBI" id="CHEBI:58349"/>
        <dbReference type="EC" id="1.1.1.267"/>
    </reaction>
    <physiologicalReaction direction="right-to-left" evidence="8">
        <dbReference type="Rhea" id="RHEA:13719"/>
    </physiologicalReaction>
</comment>
<feature type="binding site" evidence="9">
    <location>
        <position position="146"/>
    </location>
    <ligand>
        <name>Mn(2+)</name>
        <dbReference type="ChEBI" id="CHEBI:29035"/>
    </ligand>
</feature>
<feature type="binding site" evidence="9">
    <location>
        <position position="120"/>
    </location>
    <ligand>
        <name>NADPH</name>
        <dbReference type="ChEBI" id="CHEBI:57783"/>
    </ligand>
</feature>
<dbReference type="FunFam" id="3.40.50.720:FF:000045">
    <property type="entry name" value="1-deoxy-D-xylulose 5-phosphate reductoisomerase"/>
    <property type="match status" value="1"/>
</dbReference>
<evidence type="ECO:0000256" key="4">
    <source>
        <dbReference type="ARBA" id="ARBA00022857"/>
    </source>
</evidence>
<evidence type="ECO:0000259" key="12">
    <source>
        <dbReference type="Pfam" id="PF13288"/>
    </source>
</evidence>
<dbReference type="SUPFAM" id="SSF69055">
    <property type="entry name" value="1-deoxy-D-xylulose-5-phosphate reductoisomerase, C-terminal domain"/>
    <property type="match status" value="1"/>
</dbReference>
<feature type="domain" description="DXP reductoisomerase C-terminal" evidence="12">
    <location>
        <begin position="253"/>
        <end position="369"/>
    </location>
</feature>
<feature type="binding site" evidence="9">
    <location>
        <position position="36"/>
    </location>
    <ligand>
        <name>NADPH</name>
        <dbReference type="ChEBI" id="CHEBI:57783"/>
    </ligand>
</feature>
<keyword evidence="5 9" id="KW-0560">Oxidoreductase</keyword>
<feature type="binding site" evidence="9">
    <location>
        <position position="146"/>
    </location>
    <ligand>
        <name>1-deoxy-D-xylulose 5-phosphate</name>
        <dbReference type="ChEBI" id="CHEBI:57792"/>
    </ligand>
</feature>
<comment type="caution">
    <text evidence="13">The sequence shown here is derived from an EMBL/GenBank/DDBJ whole genome shotgun (WGS) entry which is preliminary data.</text>
</comment>
<feature type="binding site" evidence="9">
    <location>
        <position position="119"/>
    </location>
    <ligand>
        <name>1-deoxy-D-xylulose 5-phosphate</name>
        <dbReference type="ChEBI" id="CHEBI:57792"/>
    </ligand>
</feature>
<feature type="binding site" evidence="9">
    <location>
        <position position="13"/>
    </location>
    <ligand>
        <name>NADPH</name>
        <dbReference type="ChEBI" id="CHEBI:57783"/>
    </ligand>
</feature>
<evidence type="ECO:0000256" key="6">
    <source>
        <dbReference type="ARBA" id="ARBA00023211"/>
    </source>
</evidence>
<feature type="binding site" evidence="9">
    <location>
        <position position="209"/>
    </location>
    <ligand>
        <name>1-deoxy-D-xylulose 5-phosphate</name>
        <dbReference type="ChEBI" id="CHEBI:57792"/>
    </ligand>
</feature>
<keyword evidence="4 9" id="KW-0521">NADP</keyword>
<comment type="similarity">
    <text evidence="2 9">Belongs to the DXR family.</text>
</comment>
<dbReference type="NCBIfam" id="TIGR00243">
    <property type="entry name" value="Dxr"/>
    <property type="match status" value="1"/>
</dbReference>
<dbReference type="EMBL" id="DVNJ01000001">
    <property type="protein sequence ID" value="HIU62176.1"/>
    <property type="molecule type" value="Genomic_DNA"/>
</dbReference>
<dbReference type="PANTHER" id="PTHR30525">
    <property type="entry name" value="1-DEOXY-D-XYLULOSE 5-PHOSPHATE REDUCTOISOMERASE"/>
    <property type="match status" value="1"/>
</dbReference>
<evidence type="ECO:0000256" key="2">
    <source>
        <dbReference type="ARBA" id="ARBA00006825"/>
    </source>
</evidence>
<feature type="binding site" evidence="9">
    <location>
        <position position="10"/>
    </location>
    <ligand>
        <name>NADPH</name>
        <dbReference type="ChEBI" id="CHEBI:57783"/>
    </ligand>
</feature>
<feature type="binding site" evidence="9">
    <location>
        <position position="168"/>
    </location>
    <ligand>
        <name>1-deoxy-D-xylulose 5-phosphate</name>
        <dbReference type="ChEBI" id="CHEBI:57792"/>
    </ligand>
</feature>
<feature type="binding site" evidence="9">
    <location>
        <position position="213"/>
    </location>
    <ligand>
        <name>Mn(2+)</name>
        <dbReference type="ChEBI" id="CHEBI:29035"/>
    </ligand>
</feature>
<feature type="binding site" evidence="9">
    <location>
        <position position="118"/>
    </location>
    <ligand>
        <name>NADPH</name>
        <dbReference type="ChEBI" id="CHEBI:57783"/>
    </ligand>
</feature>
<dbReference type="PANTHER" id="PTHR30525:SF0">
    <property type="entry name" value="1-DEOXY-D-XYLULOSE 5-PHOSPHATE REDUCTOISOMERASE, CHLOROPLASTIC"/>
    <property type="match status" value="1"/>
</dbReference>
<gene>
    <name evidence="9" type="primary">dxr</name>
    <name evidence="13" type="ORF">IAB07_00210</name>
</gene>
<comment type="cofactor">
    <cofactor evidence="9">
        <name>Mg(2+)</name>
        <dbReference type="ChEBI" id="CHEBI:18420"/>
    </cofactor>
    <cofactor evidence="9">
        <name>Mn(2+)</name>
        <dbReference type="ChEBI" id="CHEBI:29035"/>
    </cofactor>
</comment>
<keyword evidence="9" id="KW-0460">Magnesium</keyword>
<proteinExistence type="inferred from homology"/>
<dbReference type="InterPro" id="IPR013512">
    <property type="entry name" value="DXP_reductoisomerase_N"/>
</dbReference>
<evidence type="ECO:0000256" key="1">
    <source>
        <dbReference type="ARBA" id="ARBA00005094"/>
    </source>
</evidence>
<evidence type="ECO:0000256" key="8">
    <source>
        <dbReference type="ARBA" id="ARBA00048543"/>
    </source>
</evidence>
<dbReference type="AlphaFoldDB" id="A0A9D1ML60"/>